<evidence type="ECO:0000313" key="2">
    <source>
        <dbReference type="Proteomes" id="UP000075243"/>
    </source>
</evidence>
<sequence length="72" mass="8375">MKESEMVKEFSNKLLSIVNKVRLLGTKFFDTRIVQKILMTLPKRFESTISSFENSKDLSNITLVELMYALQT</sequence>
<dbReference type="Gramene" id="C.cajan_30580.t">
    <property type="protein sequence ID" value="C.cajan_30580.t.cds1"/>
    <property type="gene ID" value="C.cajan_30580"/>
</dbReference>
<gene>
    <name evidence="1" type="ORF">KK1_033687</name>
</gene>
<protein>
    <recommendedName>
        <fullName evidence="3">Retrovirus-related Pol polyprotein from transposon TNT 1-94</fullName>
    </recommendedName>
</protein>
<proteinExistence type="predicted"/>
<dbReference type="AlphaFoldDB" id="A0A151RQD9"/>
<name>A0A151RQD9_CAJCA</name>
<keyword evidence="2" id="KW-1185">Reference proteome</keyword>
<dbReference type="Pfam" id="PF14223">
    <property type="entry name" value="Retrotran_gag_2"/>
    <property type="match status" value="1"/>
</dbReference>
<evidence type="ECO:0008006" key="3">
    <source>
        <dbReference type="Google" id="ProtNLM"/>
    </source>
</evidence>
<evidence type="ECO:0000313" key="1">
    <source>
        <dbReference type="EMBL" id="KYP44768.1"/>
    </source>
</evidence>
<organism evidence="1 2">
    <name type="scientific">Cajanus cajan</name>
    <name type="common">Pigeon pea</name>
    <name type="synonym">Cajanus indicus</name>
    <dbReference type="NCBI Taxonomy" id="3821"/>
    <lineage>
        <taxon>Eukaryota</taxon>
        <taxon>Viridiplantae</taxon>
        <taxon>Streptophyta</taxon>
        <taxon>Embryophyta</taxon>
        <taxon>Tracheophyta</taxon>
        <taxon>Spermatophyta</taxon>
        <taxon>Magnoliopsida</taxon>
        <taxon>eudicotyledons</taxon>
        <taxon>Gunneridae</taxon>
        <taxon>Pentapetalae</taxon>
        <taxon>rosids</taxon>
        <taxon>fabids</taxon>
        <taxon>Fabales</taxon>
        <taxon>Fabaceae</taxon>
        <taxon>Papilionoideae</taxon>
        <taxon>50 kb inversion clade</taxon>
        <taxon>NPAAA clade</taxon>
        <taxon>indigoferoid/millettioid clade</taxon>
        <taxon>Phaseoleae</taxon>
        <taxon>Cajanus</taxon>
    </lineage>
</organism>
<reference evidence="1" key="1">
    <citation type="journal article" date="2012" name="Nat. Biotechnol.">
        <title>Draft genome sequence of pigeonpea (Cajanus cajan), an orphan legume crop of resource-poor farmers.</title>
        <authorList>
            <person name="Varshney R.K."/>
            <person name="Chen W."/>
            <person name="Li Y."/>
            <person name="Bharti A.K."/>
            <person name="Saxena R.K."/>
            <person name="Schlueter J.A."/>
            <person name="Donoghue M.T."/>
            <person name="Azam S."/>
            <person name="Fan G."/>
            <person name="Whaley A.M."/>
            <person name="Farmer A.D."/>
            <person name="Sheridan J."/>
            <person name="Iwata A."/>
            <person name="Tuteja R."/>
            <person name="Penmetsa R.V."/>
            <person name="Wu W."/>
            <person name="Upadhyaya H.D."/>
            <person name="Yang S.P."/>
            <person name="Shah T."/>
            <person name="Saxena K.B."/>
            <person name="Michael T."/>
            <person name="McCombie W.R."/>
            <person name="Yang B."/>
            <person name="Zhang G."/>
            <person name="Yang H."/>
            <person name="Wang J."/>
            <person name="Spillane C."/>
            <person name="Cook D.R."/>
            <person name="May G.D."/>
            <person name="Xu X."/>
            <person name="Jackson S.A."/>
        </authorList>
    </citation>
    <scope>NUCLEOTIDE SEQUENCE [LARGE SCALE GENOMIC DNA]</scope>
</reference>
<dbReference type="STRING" id="3821.A0A151RQD9"/>
<dbReference type="PANTHER" id="PTHR35317:SF11">
    <property type="entry name" value="CCHC-TYPE DOMAIN-CONTAINING PROTEIN"/>
    <property type="match status" value="1"/>
</dbReference>
<dbReference type="PANTHER" id="PTHR35317">
    <property type="entry name" value="OS04G0629600 PROTEIN"/>
    <property type="match status" value="1"/>
</dbReference>
<dbReference type="EMBL" id="KQ483613">
    <property type="protein sequence ID" value="KYP44768.1"/>
    <property type="molecule type" value="Genomic_DNA"/>
</dbReference>
<dbReference type="Proteomes" id="UP000075243">
    <property type="component" value="Unassembled WGS sequence"/>
</dbReference>
<accession>A0A151RQD9</accession>